<comment type="subunit">
    <text evidence="1">Homodimers and heterodimers.</text>
</comment>
<comment type="similarity">
    <text evidence="1">Belongs to the Aux/IAA family.</text>
</comment>
<reference evidence="4" key="1">
    <citation type="submission" date="2013-08" db="EMBL/GenBank/DDBJ databases">
        <title>Oryza genome evolution.</title>
        <authorList>
            <person name="Wing R.A."/>
            <person name="Panaud O."/>
            <person name="Oliveira A.C."/>
        </authorList>
    </citation>
    <scope>NUCLEOTIDE SEQUENCE</scope>
</reference>
<keyword evidence="1" id="KW-0804">Transcription</keyword>
<dbReference type="Gramene" id="OGLUM01G08330.1">
    <property type="protein sequence ID" value="OGLUM01G08330.1"/>
    <property type="gene ID" value="OGLUM01G08330"/>
</dbReference>
<dbReference type="AlphaFoldDB" id="A0A0D9Y568"/>
<evidence type="ECO:0000256" key="1">
    <source>
        <dbReference type="RuleBase" id="RU004549"/>
    </source>
</evidence>
<dbReference type="EnsemblPlants" id="OGLUM01G08330.1">
    <property type="protein sequence ID" value="OGLUM01G08330.1"/>
    <property type="gene ID" value="OGLUM01G08330"/>
</dbReference>
<comment type="function">
    <text evidence="1">Aux/IAA proteins are short-lived transcriptional factors that function as repressors of early auxin response genes at low auxin concentrations.</text>
</comment>
<accession>A0A0D9Y568</accession>
<sequence>MPVRRRQTRRRETGVAERYREMGISAALSWPWDYPTACGEIVVLLRIGYGCAAESPPNRSASPSSAMAHAPSPALSPSCSCSSSSSSLIFGYIVFPLAAAAAAAARTQGGGSARDLFIRREYGHRRRHPWRWRSGFGEEDAVTVGESGLELSLGLPAYFSSSKPSEGSTAAPAFALQYNGTTASKPREAAAAPVVGWPPVRSFRRTRVRSPPASLCLLRCSPRRPTPRGCFTAGSDTTPSTVFATGHRPRLLPRRCHRLLSRVAPAASSPTMPPPSSLSPRPGGLLPSNATALLSPASPVGLCTHRFTSPKERGGERVRVMTWITLTCRAHVGLTLTQCHVG</sequence>
<reference evidence="4" key="3">
    <citation type="submission" date="2018-05" db="EMBL/GenBank/DDBJ databases">
        <title>OgluRS3 (Oryza glumaepatula Reference Sequence Version 3).</title>
        <authorList>
            <person name="Zhang J."/>
            <person name="Kudrna D."/>
            <person name="Lee S."/>
            <person name="Talag J."/>
            <person name="Welchert J."/>
            <person name="Wing R.A."/>
        </authorList>
    </citation>
    <scope>NUCLEOTIDE SEQUENCE [LARGE SCALE GENOMIC DNA]</scope>
</reference>
<keyword evidence="1" id="KW-0539">Nucleus</keyword>
<evidence type="ECO:0000313" key="4">
    <source>
        <dbReference type="EnsemblPlants" id="OGLUM01G08330.1"/>
    </source>
</evidence>
<evidence type="ECO:0000256" key="2">
    <source>
        <dbReference type="SAM" id="MobiDB-lite"/>
    </source>
</evidence>
<protein>
    <recommendedName>
        <fullName evidence="1">Auxin-responsive protein</fullName>
    </recommendedName>
</protein>
<keyword evidence="1" id="KW-0805">Transcription regulation</keyword>
<feature type="domain" description="AUX/IAA" evidence="3">
    <location>
        <begin position="178"/>
        <end position="208"/>
    </location>
</feature>
<name>A0A0D9Y568_9ORYZ</name>
<keyword evidence="1" id="KW-0678">Repressor</keyword>
<feature type="region of interest" description="Disordered" evidence="2">
    <location>
        <begin position="264"/>
        <end position="284"/>
    </location>
</feature>
<keyword evidence="5" id="KW-1185">Reference proteome</keyword>
<proteinExistence type="inferred from homology"/>
<evidence type="ECO:0000313" key="5">
    <source>
        <dbReference type="Proteomes" id="UP000026961"/>
    </source>
</evidence>
<dbReference type="Pfam" id="PF02309">
    <property type="entry name" value="AUX_IAA"/>
    <property type="match status" value="1"/>
</dbReference>
<evidence type="ECO:0000259" key="3">
    <source>
        <dbReference type="Pfam" id="PF02309"/>
    </source>
</evidence>
<dbReference type="GO" id="GO:0009734">
    <property type="term" value="P:auxin-activated signaling pathway"/>
    <property type="evidence" value="ECO:0007669"/>
    <property type="project" value="UniProtKB-UniRule"/>
</dbReference>
<comment type="subcellular location">
    <subcellularLocation>
        <location evidence="1">Nucleus</location>
    </subcellularLocation>
</comment>
<keyword evidence="1" id="KW-0927">Auxin signaling pathway</keyword>
<dbReference type="InterPro" id="IPR033389">
    <property type="entry name" value="AUX/IAA_dom"/>
</dbReference>
<organism evidence="4">
    <name type="scientific">Oryza glumipatula</name>
    <dbReference type="NCBI Taxonomy" id="40148"/>
    <lineage>
        <taxon>Eukaryota</taxon>
        <taxon>Viridiplantae</taxon>
        <taxon>Streptophyta</taxon>
        <taxon>Embryophyta</taxon>
        <taxon>Tracheophyta</taxon>
        <taxon>Spermatophyta</taxon>
        <taxon>Magnoliopsida</taxon>
        <taxon>Liliopsida</taxon>
        <taxon>Poales</taxon>
        <taxon>Poaceae</taxon>
        <taxon>BOP clade</taxon>
        <taxon>Oryzoideae</taxon>
        <taxon>Oryzeae</taxon>
        <taxon>Oryzinae</taxon>
        <taxon>Oryza</taxon>
    </lineage>
</organism>
<dbReference type="GO" id="GO:0005634">
    <property type="term" value="C:nucleus"/>
    <property type="evidence" value="ECO:0007669"/>
    <property type="project" value="UniProtKB-SubCell"/>
</dbReference>
<reference evidence="4" key="2">
    <citation type="submission" date="2015-04" db="UniProtKB">
        <authorList>
            <consortium name="EnsemblPlants"/>
        </authorList>
    </citation>
    <scope>IDENTIFICATION</scope>
</reference>
<dbReference type="HOGENOM" id="CLU_812280_0_0_1"/>
<dbReference type="Proteomes" id="UP000026961">
    <property type="component" value="Chromosome 1"/>
</dbReference>